<dbReference type="PaxDb" id="166486-ERS852572_02540"/>
<dbReference type="EMBL" id="CYXZ01000019">
    <property type="protein sequence ID" value="CUN21593.1"/>
    <property type="molecule type" value="Genomic_DNA"/>
</dbReference>
<dbReference type="InterPro" id="IPR005149">
    <property type="entry name" value="Tscrpt_reg_PadR_N"/>
</dbReference>
<dbReference type="InterPro" id="IPR052509">
    <property type="entry name" value="Metal_resp_DNA-bind_regulator"/>
</dbReference>
<feature type="domain" description="Transcription regulator PadR N-terminal" evidence="1">
    <location>
        <begin position="25"/>
        <end position="92"/>
    </location>
</feature>
<dbReference type="SUPFAM" id="SSF46785">
    <property type="entry name" value="Winged helix' DNA-binding domain"/>
    <property type="match status" value="1"/>
</dbReference>
<dbReference type="AlphaFoldDB" id="A0A173V2Y1"/>
<evidence type="ECO:0000313" key="2">
    <source>
        <dbReference type="EMBL" id="CUN21593.1"/>
    </source>
</evidence>
<dbReference type="Gene3D" id="1.10.10.10">
    <property type="entry name" value="Winged helix-like DNA-binding domain superfamily/Winged helix DNA-binding domain"/>
    <property type="match status" value="1"/>
</dbReference>
<dbReference type="STRING" id="166486.ERS852572_02540"/>
<dbReference type="InterPro" id="IPR036390">
    <property type="entry name" value="WH_DNA-bd_sf"/>
</dbReference>
<proteinExistence type="predicted"/>
<organism evidence="2 3">
    <name type="scientific">Roseburia intestinalis</name>
    <dbReference type="NCBI Taxonomy" id="166486"/>
    <lineage>
        <taxon>Bacteria</taxon>
        <taxon>Bacillati</taxon>
        <taxon>Bacillota</taxon>
        <taxon>Clostridia</taxon>
        <taxon>Lachnospirales</taxon>
        <taxon>Lachnospiraceae</taxon>
        <taxon>Roseburia</taxon>
    </lineage>
</organism>
<name>A0A173V2Y1_9FIRM</name>
<evidence type="ECO:0000313" key="3">
    <source>
        <dbReference type="Proteomes" id="UP000095350"/>
    </source>
</evidence>
<dbReference type="PANTHER" id="PTHR33169:SF14">
    <property type="entry name" value="TRANSCRIPTIONAL REGULATOR RV3488"/>
    <property type="match status" value="1"/>
</dbReference>
<evidence type="ECO:0000259" key="1">
    <source>
        <dbReference type="Pfam" id="PF03551"/>
    </source>
</evidence>
<protein>
    <submittedName>
        <fullName evidence="2">Lineage-specific thermal regulator protein</fullName>
    </submittedName>
</protein>
<dbReference type="PANTHER" id="PTHR33169">
    <property type="entry name" value="PADR-FAMILY TRANSCRIPTIONAL REGULATOR"/>
    <property type="match status" value="1"/>
</dbReference>
<gene>
    <name evidence="2" type="ORF">ERS852572_02540</name>
</gene>
<dbReference type="InterPro" id="IPR036388">
    <property type="entry name" value="WH-like_DNA-bd_sf"/>
</dbReference>
<accession>A0A173V2Y1</accession>
<dbReference type="RefSeq" id="WP_055194914.1">
    <property type="nucleotide sequence ID" value="NZ_CABIYH010000019.1"/>
</dbReference>
<dbReference type="OrthoDB" id="9808017at2"/>
<dbReference type="Pfam" id="PF03551">
    <property type="entry name" value="PadR"/>
    <property type="match status" value="1"/>
</dbReference>
<sequence length="114" mass="13319">MGEEKDLLSTLLLELRRGTLTISVLSQMNKPKYGYALVQSLEEKGVAIDPNTLYPLLRRLESQQLLESKWETSGTKPRKYYQRTEYGTQVYEKMKIYWKNLSAGIERLLEEEEA</sequence>
<reference evidence="2 3" key="1">
    <citation type="submission" date="2015-09" db="EMBL/GenBank/DDBJ databases">
        <authorList>
            <consortium name="Pathogen Informatics"/>
        </authorList>
    </citation>
    <scope>NUCLEOTIDE SEQUENCE [LARGE SCALE GENOMIC DNA]</scope>
    <source>
        <strain evidence="2 3">2789STDY5834960</strain>
    </source>
</reference>
<dbReference type="Proteomes" id="UP000095350">
    <property type="component" value="Unassembled WGS sequence"/>
</dbReference>